<sequence>MKEYDELHHLYPNLSQLSAIALTVPVSSVNCERDFSIKNRMKTDVRNRLQQRNLTACMWIRINGPPVSETGPWKNMDMTTPCHAPHTLKGSARVRAHPSEGL</sequence>
<name>A0A9Q1IYP9_SYNKA</name>
<dbReference type="Pfam" id="PF05699">
    <property type="entry name" value="Dimer_Tnp_hAT"/>
    <property type="match status" value="1"/>
</dbReference>
<comment type="caution">
    <text evidence="3">The sequence shown here is derived from an EMBL/GenBank/DDBJ whole genome shotgun (WGS) entry which is preliminary data.</text>
</comment>
<dbReference type="AlphaFoldDB" id="A0A9Q1IYP9"/>
<evidence type="ECO:0000259" key="2">
    <source>
        <dbReference type="Pfam" id="PF05699"/>
    </source>
</evidence>
<feature type="domain" description="HAT C-terminal dimerisation" evidence="2">
    <location>
        <begin position="7"/>
        <end position="61"/>
    </location>
</feature>
<feature type="region of interest" description="Disordered" evidence="1">
    <location>
        <begin position="70"/>
        <end position="102"/>
    </location>
</feature>
<evidence type="ECO:0000256" key="1">
    <source>
        <dbReference type="SAM" id="MobiDB-lite"/>
    </source>
</evidence>
<dbReference type="GO" id="GO:0046983">
    <property type="term" value="F:protein dimerization activity"/>
    <property type="evidence" value="ECO:0007669"/>
    <property type="project" value="InterPro"/>
</dbReference>
<proteinExistence type="predicted"/>
<dbReference type="EMBL" id="JAINUF010000005">
    <property type="protein sequence ID" value="KAJ8359386.1"/>
    <property type="molecule type" value="Genomic_DNA"/>
</dbReference>
<dbReference type="SUPFAM" id="SSF53098">
    <property type="entry name" value="Ribonuclease H-like"/>
    <property type="match status" value="1"/>
</dbReference>
<dbReference type="InterPro" id="IPR012337">
    <property type="entry name" value="RNaseH-like_sf"/>
</dbReference>
<gene>
    <name evidence="3" type="ORF">SKAU_G00159110</name>
</gene>
<organism evidence="3 4">
    <name type="scientific">Synaphobranchus kaupii</name>
    <name type="common">Kaup's arrowtooth eel</name>
    <dbReference type="NCBI Taxonomy" id="118154"/>
    <lineage>
        <taxon>Eukaryota</taxon>
        <taxon>Metazoa</taxon>
        <taxon>Chordata</taxon>
        <taxon>Craniata</taxon>
        <taxon>Vertebrata</taxon>
        <taxon>Euteleostomi</taxon>
        <taxon>Actinopterygii</taxon>
        <taxon>Neopterygii</taxon>
        <taxon>Teleostei</taxon>
        <taxon>Anguilliformes</taxon>
        <taxon>Synaphobranchidae</taxon>
        <taxon>Synaphobranchus</taxon>
    </lineage>
</organism>
<keyword evidence="4" id="KW-1185">Reference proteome</keyword>
<dbReference type="PANTHER" id="PTHR46880">
    <property type="entry name" value="RAS-ASSOCIATING DOMAIN-CONTAINING PROTEIN"/>
    <property type="match status" value="1"/>
</dbReference>
<protein>
    <recommendedName>
        <fullName evidence="2">HAT C-terminal dimerisation domain-containing protein</fullName>
    </recommendedName>
</protein>
<dbReference type="OrthoDB" id="6159421at2759"/>
<reference evidence="3" key="1">
    <citation type="journal article" date="2023" name="Science">
        <title>Genome structures resolve the early diversification of teleost fishes.</title>
        <authorList>
            <person name="Parey E."/>
            <person name="Louis A."/>
            <person name="Montfort J."/>
            <person name="Bouchez O."/>
            <person name="Roques C."/>
            <person name="Iampietro C."/>
            <person name="Lluch J."/>
            <person name="Castinel A."/>
            <person name="Donnadieu C."/>
            <person name="Desvignes T."/>
            <person name="Floi Bucao C."/>
            <person name="Jouanno E."/>
            <person name="Wen M."/>
            <person name="Mejri S."/>
            <person name="Dirks R."/>
            <person name="Jansen H."/>
            <person name="Henkel C."/>
            <person name="Chen W.J."/>
            <person name="Zahm M."/>
            <person name="Cabau C."/>
            <person name="Klopp C."/>
            <person name="Thompson A.W."/>
            <person name="Robinson-Rechavi M."/>
            <person name="Braasch I."/>
            <person name="Lecointre G."/>
            <person name="Bobe J."/>
            <person name="Postlethwait J.H."/>
            <person name="Berthelot C."/>
            <person name="Roest Crollius H."/>
            <person name="Guiguen Y."/>
        </authorList>
    </citation>
    <scope>NUCLEOTIDE SEQUENCE</scope>
    <source>
        <strain evidence="3">WJC10195</strain>
    </source>
</reference>
<dbReference type="InterPro" id="IPR008906">
    <property type="entry name" value="HATC_C_dom"/>
</dbReference>
<dbReference type="Proteomes" id="UP001152622">
    <property type="component" value="Chromosome 5"/>
</dbReference>
<evidence type="ECO:0000313" key="4">
    <source>
        <dbReference type="Proteomes" id="UP001152622"/>
    </source>
</evidence>
<accession>A0A9Q1IYP9</accession>
<dbReference type="PANTHER" id="PTHR46880:SF5">
    <property type="entry name" value="DUF4371 DOMAIN-CONTAINING PROTEIN"/>
    <property type="match status" value="1"/>
</dbReference>
<evidence type="ECO:0000313" key="3">
    <source>
        <dbReference type="EMBL" id="KAJ8359386.1"/>
    </source>
</evidence>